<dbReference type="InterPro" id="IPR015143">
    <property type="entry name" value="L27_1"/>
</dbReference>
<sequence length="62" mass="7228">MPRALELLLQYRNRSKQGRAEEDRQLQQSLDRVITVFQSQLFNALLGENTCPSWSVCLFLCL</sequence>
<dbReference type="Ensembl" id="ENSMMDT00005052722.1">
    <property type="protein sequence ID" value="ENSMMDP00005051710.1"/>
    <property type="gene ID" value="ENSMMDG00005023368.1"/>
</dbReference>
<dbReference type="Gene3D" id="1.10.287.470">
    <property type="entry name" value="Helix hairpin bin"/>
    <property type="match status" value="1"/>
</dbReference>
<dbReference type="SUPFAM" id="SSF101288">
    <property type="entry name" value="L27 domain"/>
    <property type="match status" value="1"/>
</dbReference>
<reference evidence="2" key="2">
    <citation type="submission" date="2025-08" db="UniProtKB">
        <authorList>
            <consortium name="Ensembl"/>
        </authorList>
    </citation>
    <scope>IDENTIFICATION</scope>
</reference>
<dbReference type="InterPro" id="IPR036892">
    <property type="entry name" value="L27_dom_sf"/>
</dbReference>
<protein>
    <recommendedName>
        <fullName evidence="1">L27-1 domain-containing protein</fullName>
    </recommendedName>
</protein>
<dbReference type="GeneTree" id="ENSGT01060000249321"/>
<reference evidence="2" key="3">
    <citation type="submission" date="2025-09" db="UniProtKB">
        <authorList>
            <consortium name="Ensembl"/>
        </authorList>
    </citation>
    <scope>IDENTIFICATION</scope>
</reference>
<evidence type="ECO:0000313" key="3">
    <source>
        <dbReference type="Proteomes" id="UP000472263"/>
    </source>
</evidence>
<organism evidence="2 3">
    <name type="scientific">Myripristis murdjan</name>
    <name type="common">pinecone soldierfish</name>
    <dbReference type="NCBI Taxonomy" id="586833"/>
    <lineage>
        <taxon>Eukaryota</taxon>
        <taxon>Metazoa</taxon>
        <taxon>Chordata</taxon>
        <taxon>Craniata</taxon>
        <taxon>Vertebrata</taxon>
        <taxon>Euteleostomi</taxon>
        <taxon>Actinopterygii</taxon>
        <taxon>Neopterygii</taxon>
        <taxon>Teleostei</taxon>
        <taxon>Neoteleostei</taxon>
        <taxon>Acanthomorphata</taxon>
        <taxon>Holocentriformes</taxon>
        <taxon>Holocentridae</taxon>
        <taxon>Myripristis</taxon>
    </lineage>
</organism>
<dbReference type="Proteomes" id="UP000472263">
    <property type="component" value="Chromosome 4"/>
</dbReference>
<accession>A0A668AAB4</accession>
<evidence type="ECO:0000313" key="2">
    <source>
        <dbReference type="Ensembl" id="ENSMMDP00005051710.1"/>
    </source>
</evidence>
<dbReference type="Pfam" id="PF09058">
    <property type="entry name" value="L27_1"/>
    <property type="match status" value="1"/>
</dbReference>
<proteinExistence type="predicted"/>
<dbReference type="InParanoid" id="A0A668AAB4"/>
<keyword evidence="3" id="KW-1185">Reference proteome</keyword>
<feature type="domain" description="L27-1" evidence="1">
    <location>
        <begin position="3"/>
        <end position="46"/>
    </location>
</feature>
<evidence type="ECO:0000259" key="1">
    <source>
        <dbReference type="Pfam" id="PF09058"/>
    </source>
</evidence>
<name>A0A668AAB4_9TELE</name>
<dbReference type="AlphaFoldDB" id="A0A668AAB4"/>
<reference evidence="2" key="1">
    <citation type="submission" date="2019-06" db="EMBL/GenBank/DDBJ databases">
        <authorList>
            <consortium name="Wellcome Sanger Institute Data Sharing"/>
        </authorList>
    </citation>
    <scope>NUCLEOTIDE SEQUENCE [LARGE SCALE GENOMIC DNA]</scope>
</reference>